<dbReference type="EMBL" id="CP017717">
    <property type="protein sequence ID" value="AQZ70400.1"/>
    <property type="molecule type" value="Genomic_DNA"/>
</dbReference>
<dbReference type="KEGG" id="noa:BKM31_14930"/>
<sequence length="86" mass="9214">MALVAGTGAAAHAAGPYPYAGSDDIGRRLTVCATDLQVRDVVGVLRRGDTFTVKGFDGAYKEWVYGFAYGRVNAHGWVQNGWFCNA</sequence>
<protein>
    <recommendedName>
        <fullName evidence="3">SH3b domain-containing protein</fullName>
    </recommendedName>
</protein>
<keyword evidence="2" id="KW-1185">Reference proteome</keyword>
<evidence type="ECO:0000313" key="1">
    <source>
        <dbReference type="EMBL" id="AQZ70400.1"/>
    </source>
</evidence>
<name>A0A1V0AJK0_9ACTN</name>
<organism evidence="1 2">
    <name type="scientific">[Actinomadura] parvosata subsp. kistnae</name>
    <dbReference type="NCBI Taxonomy" id="1909395"/>
    <lineage>
        <taxon>Bacteria</taxon>
        <taxon>Bacillati</taxon>
        <taxon>Actinomycetota</taxon>
        <taxon>Actinomycetes</taxon>
        <taxon>Streptosporangiales</taxon>
        <taxon>Streptosporangiaceae</taxon>
        <taxon>Nonomuraea</taxon>
    </lineage>
</organism>
<gene>
    <name evidence="1" type="ORF">BKM31_14930</name>
</gene>
<dbReference type="OrthoDB" id="3699052at2"/>
<proteinExistence type="predicted"/>
<dbReference type="Proteomes" id="UP000190797">
    <property type="component" value="Chromosome"/>
</dbReference>
<accession>A0A1V0AJK0</accession>
<evidence type="ECO:0000313" key="2">
    <source>
        <dbReference type="Proteomes" id="UP000190797"/>
    </source>
</evidence>
<dbReference type="AlphaFoldDB" id="A0A1V0AJK0"/>
<reference evidence="2" key="1">
    <citation type="journal article" date="2017" name="Med. Chem. Commun.">
        <title>Nonomuraea sp. ATCC 55076 harbours the largest actinomycete chromosome to date and the kistamicin biosynthetic gene cluster.</title>
        <authorList>
            <person name="Nazari B."/>
            <person name="Forneris C.C."/>
            <person name="Gibson M.I."/>
            <person name="Moon K."/>
            <person name="Schramma K.R."/>
            <person name="Seyedsayamdost M.R."/>
        </authorList>
    </citation>
    <scope>NUCLEOTIDE SEQUENCE [LARGE SCALE GENOMIC DNA]</scope>
    <source>
        <strain evidence="2">ATCC 55076</strain>
    </source>
</reference>
<evidence type="ECO:0008006" key="3">
    <source>
        <dbReference type="Google" id="ProtNLM"/>
    </source>
</evidence>